<comment type="similarity">
    <text evidence="2">Belongs to the bacterial solute-binding protein 1 family.</text>
</comment>
<keyword evidence="8" id="KW-1185">Reference proteome</keyword>
<feature type="chain" id="PRO_5014611593" evidence="6">
    <location>
        <begin position="28"/>
        <end position="451"/>
    </location>
</feature>
<reference evidence="7 8" key="1">
    <citation type="submission" date="2017-11" db="EMBL/GenBank/DDBJ databases">
        <title>Genomic Encyclopedia of Archaeal and Bacterial Type Strains, Phase II (KMG-II): From Individual Species to Whole Genera.</title>
        <authorList>
            <person name="Goeker M."/>
        </authorList>
    </citation>
    <scope>NUCLEOTIDE SEQUENCE [LARGE SCALE GENOMIC DNA]</scope>
    <source>
        <strain evidence="7 8">DSM 27393</strain>
    </source>
</reference>
<dbReference type="EMBL" id="PGFF01000001">
    <property type="protein sequence ID" value="PJJ73351.1"/>
    <property type="molecule type" value="Genomic_DNA"/>
</dbReference>
<protein>
    <submittedName>
        <fullName evidence="7">Multiple sugar transport system substrate-binding protein</fullName>
    </submittedName>
</protein>
<keyword evidence="7" id="KW-0762">Sugar transport</keyword>
<evidence type="ECO:0000256" key="1">
    <source>
        <dbReference type="ARBA" id="ARBA00004196"/>
    </source>
</evidence>
<comment type="subcellular location">
    <subcellularLocation>
        <location evidence="1">Cell envelope</location>
    </subcellularLocation>
</comment>
<dbReference type="PANTHER" id="PTHR43649">
    <property type="entry name" value="ARABINOSE-BINDING PROTEIN-RELATED"/>
    <property type="match status" value="1"/>
</dbReference>
<keyword evidence="3" id="KW-0813">Transport</keyword>
<dbReference type="PANTHER" id="PTHR43649:SF31">
    <property type="entry name" value="SN-GLYCEROL-3-PHOSPHATE-BINDING PERIPLASMIC PROTEIN UGPB"/>
    <property type="match status" value="1"/>
</dbReference>
<name>A0A2M9CN78_9MICO</name>
<dbReference type="RefSeq" id="WP_245866898.1">
    <property type="nucleotide sequence ID" value="NZ_PGFF01000001.1"/>
</dbReference>
<feature type="signal peptide" evidence="6">
    <location>
        <begin position="1"/>
        <end position="27"/>
    </location>
</feature>
<dbReference type="Gene3D" id="3.40.190.10">
    <property type="entry name" value="Periplasmic binding protein-like II"/>
    <property type="match status" value="1"/>
</dbReference>
<dbReference type="InterPro" id="IPR050490">
    <property type="entry name" value="Bact_solute-bd_prot1"/>
</dbReference>
<evidence type="ECO:0000256" key="2">
    <source>
        <dbReference type="ARBA" id="ARBA00008520"/>
    </source>
</evidence>
<dbReference type="InterPro" id="IPR006059">
    <property type="entry name" value="SBP"/>
</dbReference>
<evidence type="ECO:0000313" key="7">
    <source>
        <dbReference type="EMBL" id="PJJ73351.1"/>
    </source>
</evidence>
<dbReference type="GO" id="GO:0030313">
    <property type="term" value="C:cell envelope"/>
    <property type="evidence" value="ECO:0007669"/>
    <property type="project" value="UniProtKB-SubCell"/>
</dbReference>
<dbReference type="Pfam" id="PF13416">
    <property type="entry name" value="SBP_bac_8"/>
    <property type="match status" value="1"/>
</dbReference>
<dbReference type="CDD" id="cd13585">
    <property type="entry name" value="PBP2_TMBP_like"/>
    <property type="match status" value="1"/>
</dbReference>
<dbReference type="GO" id="GO:0055085">
    <property type="term" value="P:transmembrane transport"/>
    <property type="evidence" value="ECO:0007669"/>
    <property type="project" value="InterPro"/>
</dbReference>
<evidence type="ECO:0000256" key="6">
    <source>
        <dbReference type="SAM" id="SignalP"/>
    </source>
</evidence>
<evidence type="ECO:0000256" key="4">
    <source>
        <dbReference type="ARBA" id="ARBA00022729"/>
    </source>
</evidence>
<dbReference type="PROSITE" id="PS01037">
    <property type="entry name" value="SBP_BACTERIAL_1"/>
    <property type="match status" value="1"/>
</dbReference>
<dbReference type="AlphaFoldDB" id="A0A2M9CN78"/>
<keyword evidence="5" id="KW-0574">Periplasm</keyword>
<evidence type="ECO:0000256" key="5">
    <source>
        <dbReference type="ARBA" id="ARBA00022764"/>
    </source>
</evidence>
<comment type="caution">
    <text evidence="7">The sequence shown here is derived from an EMBL/GenBank/DDBJ whole genome shotgun (WGS) entry which is preliminary data.</text>
</comment>
<proteinExistence type="inferred from homology"/>
<dbReference type="InterPro" id="IPR006061">
    <property type="entry name" value="SBP_1_CS"/>
</dbReference>
<accession>A0A2M9CN78</accession>
<evidence type="ECO:0000256" key="3">
    <source>
        <dbReference type="ARBA" id="ARBA00022448"/>
    </source>
</evidence>
<sequence length="451" mass="48630">MTKRTLKRTLIPMLAATALALPLAACASGDGGGSSGGTVHWWTWDEKQAVSYKECLPGFEKENPGVKVEISQYAVDDYFTKLTAGFVAGNAPDAFQNSVQFFDAYAKQGQLEPLTDYIEKSGFDLDVYNVGVSAWQYTDGEQYALPLDWAATAFYYNVDKVAEAGLTPEDIATMTWNPDDGGTFDKVAARLTVDENGVRADEPGFDKTKVATYGVGALGSGDFIGQTTWNPMLSTTGWRIGDPEKWPTKFNYDDPEFVKTMEYLRGLTDRGIAPGFGQFTVGDTEQLGSGAIAMASGGSWSATTFAKLPGSKVGIAPTVLGPDGETRSMMSNSNGNQLWAGSKNKENAWKWMSYMGTEECQTKAALQSGSFFPSIPGAMDALAADQLGQGVDLSVFVEAAKNEWVYPAPAYANGSEMGSTMQPLFEAYFSHERDADVFAEMAEQSKEILAG</sequence>
<keyword evidence="4 6" id="KW-0732">Signal</keyword>
<gene>
    <name evidence="7" type="ORF">CLV46_2937</name>
</gene>
<organism evidence="7 8">
    <name type="scientific">Diaminobutyricimonas aerilata</name>
    <dbReference type="NCBI Taxonomy" id="1162967"/>
    <lineage>
        <taxon>Bacteria</taxon>
        <taxon>Bacillati</taxon>
        <taxon>Actinomycetota</taxon>
        <taxon>Actinomycetes</taxon>
        <taxon>Micrococcales</taxon>
        <taxon>Microbacteriaceae</taxon>
        <taxon>Diaminobutyricimonas</taxon>
    </lineage>
</organism>
<dbReference type="Proteomes" id="UP000228758">
    <property type="component" value="Unassembled WGS sequence"/>
</dbReference>
<dbReference type="SUPFAM" id="SSF53850">
    <property type="entry name" value="Periplasmic binding protein-like II"/>
    <property type="match status" value="1"/>
</dbReference>
<evidence type="ECO:0000313" key="8">
    <source>
        <dbReference type="Proteomes" id="UP000228758"/>
    </source>
</evidence>